<name>A0ABT8GAA3_9MICO</name>
<keyword evidence="2" id="KW-1133">Transmembrane helix</keyword>
<evidence type="ECO:0000259" key="3">
    <source>
        <dbReference type="Pfam" id="PF01882"/>
    </source>
</evidence>
<dbReference type="PANTHER" id="PTHR34351">
    <property type="entry name" value="SLR1927 PROTEIN-RELATED"/>
    <property type="match status" value="1"/>
</dbReference>
<keyword evidence="2" id="KW-0812">Transmembrane</keyword>
<dbReference type="EMBL" id="JAUHPW010000006">
    <property type="protein sequence ID" value="MDN4476058.1"/>
    <property type="molecule type" value="Genomic_DNA"/>
</dbReference>
<comment type="caution">
    <text evidence="4">The sequence shown here is derived from an EMBL/GenBank/DDBJ whole genome shotgun (WGS) entry which is preliminary data.</text>
</comment>
<evidence type="ECO:0000256" key="1">
    <source>
        <dbReference type="SAM" id="MobiDB-lite"/>
    </source>
</evidence>
<organism evidence="4 5">
    <name type="scientific">Demequina litoralis</name>
    <dbReference type="NCBI Taxonomy" id="3051660"/>
    <lineage>
        <taxon>Bacteria</taxon>
        <taxon>Bacillati</taxon>
        <taxon>Actinomycetota</taxon>
        <taxon>Actinomycetes</taxon>
        <taxon>Micrococcales</taxon>
        <taxon>Demequinaceae</taxon>
        <taxon>Demequina</taxon>
    </lineage>
</organism>
<reference evidence="4" key="1">
    <citation type="submission" date="2023-06" db="EMBL/GenBank/DDBJ databases">
        <title>Sysu t00192.</title>
        <authorList>
            <person name="Gao L."/>
            <person name="Fang B.-Z."/>
            <person name="Li W.-J."/>
        </authorList>
    </citation>
    <scope>NUCLEOTIDE SEQUENCE</scope>
    <source>
        <strain evidence="4">SYSU T00192</strain>
    </source>
</reference>
<evidence type="ECO:0000313" key="5">
    <source>
        <dbReference type="Proteomes" id="UP001172728"/>
    </source>
</evidence>
<accession>A0ABT8GAA3</accession>
<feature type="transmembrane region" description="Helical" evidence="2">
    <location>
        <begin position="62"/>
        <end position="83"/>
    </location>
</feature>
<feature type="transmembrane region" description="Helical" evidence="2">
    <location>
        <begin position="89"/>
        <end position="108"/>
    </location>
</feature>
<dbReference type="InterPro" id="IPR002881">
    <property type="entry name" value="DUF58"/>
</dbReference>
<dbReference type="Proteomes" id="UP001172728">
    <property type="component" value="Unassembled WGS sequence"/>
</dbReference>
<evidence type="ECO:0000313" key="4">
    <source>
        <dbReference type="EMBL" id="MDN4476058.1"/>
    </source>
</evidence>
<dbReference type="RefSeq" id="WP_301133813.1">
    <property type="nucleotide sequence ID" value="NZ_JAUHPW010000006.1"/>
</dbReference>
<feature type="domain" description="DUF58" evidence="3">
    <location>
        <begin position="251"/>
        <end position="333"/>
    </location>
</feature>
<dbReference type="PANTHER" id="PTHR34351:SF1">
    <property type="entry name" value="SLR1927 PROTEIN"/>
    <property type="match status" value="1"/>
</dbReference>
<feature type="region of interest" description="Disordered" evidence="1">
    <location>
        <begin position="1"/>
        <end position="20"/>
    </location>
</feature>
<keyword evidence="2" id="KW-0472">Membrane</keyword>
<evidence type="ECO:0000256" key="2">
    <source>
        <dbReference type="SAM" id="Phobius"/>
    </source>
</evidence>
<sequence>MSERPDRTATRTRSGATGTYSTRTEVADVPRARAVGARLRVDSAARAAADVLERWWAAARSVVTPAGWAVAGWTAVGLTLGLALGWEEALVGGIVGAVLLVAAVPFLLGDVRYRVEFALERDAVVAGEEAGGEIVVENAGRHAALPGSVELPVGDALVELHVPLLRAGARWSERVVIPPRPRGIVEVGPAASTRTDPLRLLRRHLAWDEMRPLYVHPRTVEVPSTSLGWIRDLEGQAVRILTNEDISFHAVREYQRGDAQRHIHWRSTAKTGTLMVRQFEETRRSLLMLVLDVDPDSYRDDDEFEMAVSALASLGTRAIRDGREVRAVISGEVPEFARASVRALRALRVDAPRPLLDDLTAVGSTHAAMDLATVTRMVAEDDPGTSLAVLVTGSALAHERLRTAALRFPADVAVGAVVCDPASEPRTHVLGGLQLVSLGVLEDLRQLLARGAARG</sequence>
<feature type="compositionally biased region" description="Low complexity" evidence="1">
    <location>
        <begin position="11"/>
        <end position="20"/>
    </location>
</feature>
<keyword evidence="5" id="KW-1185">Reference proteome</keyword>
<proteinExistence type="predicted"/>
<gene>
    <name evidence="4" type="ORF">QQX09_09350</name>
</gene>
<protein>
    <submittedName>
        <fullName evidence="4">DUF58 domain-containing protein</fullName>
    </submittedName>
</protein>
<dbReference type="Pfam" id="PF01882">
    <property type="entry name" value="DUF58"/>
    <property type="match status" value="1"/>
</dbReference>